<dbReference type="EMBL" id="CP069111">
    <property type="protein sequence ID" value="QSS61127.1"/>
    <property type="molecule type" value="Genomic_DNA"/>
</dbReference>
<dbReference type="VEuPathDB" id="FungiDB:I7I51_03299"/>
<reference evidence="1" key="1">
    <citation type="submission" date="2021-01" db="EMBL/GenBank/DDBJ databases">
        <title>Chromosome-level genome assembly of a human fungal pathogen reveals clustering of transcriptionally co-regulated genes.</title>
        <authorList>
            <person name="Voorhies M."/>
            <person name="Cohen S."/>
            <person name="Shea T.P."/>
            <person name="Petrus S."/>
            <person name="Munoz J.F."/>
            <person name="Poplawski S."/>
            <person name="Goldman W.E."/>
            <person name="Michael T."/>
            <person name="Cuomo C.A."/>
            <person name="Sil A."/>
            <person name="Beyhan S."/>
        </authorList>
    </citation>
    <scope>NUCLEOTIDE SEQUENCE</scope>
    <source>
        <strain evidence="1">WU24</strain>
    </source>
</reference>
<dbReference type="AlphaFoldDB" id="A0A8A1MAB7"/>
<evidence type="ECO:0000313" key="1">
    <source>
        <dbReference type="EMBL" id="QSS61127.1"/>
    </source>
</evidence>
<gene>
    <name evidence="1" type="ORF">I7I51_03299</name>
</gene>
<evidence type="ECO:0000313" key="2">
    <source>
        <dbReference type="Proteomes" id="UP000663671"/>
    </source>
</evidence>
<accession>A0A8A1MAB7</accession>
<organism evidence="1 2">
    <name type="scientific">Ajellomyces capsulatus</name>
    <name type="common">Darling's disease fungus</name>
    <name type="synonym">Histoplasma capsulatum</name>
    <dbReference type="NCBI Taxonomy" id="5037"/>
    <lineage>
        <taxon>Eukaryota</taxon>
        <taxon>Fungi</taxon>
        <taxon>Dikarya</taxon>
        <taxon>Ascomycota</taxon>
        <taxon>Pezizomycotina</taxon>
        <taxon>Eurotiomycetes</taxon>
        <taxon>Eurotiomycetidae</taxon>
        <taxon>Onygenales</taxon>
        <taxon>Ajellomycetaceae</taxon>
        <taxon>Histoplasma</taxon>
    </lineage>
</organism>
<name>A0A8A1MAB7_AJECA</name>
<dbReference type="Proteomes" id="UP000663671">
    <property type="component" value="Chromosome 5"/>
</dbReference>
<protein>
    <submittedName>
        <fullName evidence="1">Uncharacterized protein</fullName>
    </submittedName>
</protein>
<proteinExistence type="predicted"/>
<sequence length="106" mass="12125">MDNLDPQDSSAAMRRHRHLERQLSVSKGQIKLVRRNRILVFSSWSQILVTGKKNCRYKGVTGCHRLPYDKEAQSDELAGLHGVLDPRLGQTQLEKMENAPFLQPTQ</sequence>